<reference evidence="2" key="1">
    <citation type="submission" date="2018-12" db="EMBL/GenBank/DDBJ databases">
        <title>Genome sequence of Microcystis aeruginosa NIES-4285.</title>
        <authorList>
            <person name="Tanabe Y."/>
        </authorList>
    </citation>
    <scope>NUCLEOTIDE SEQUENCE [LARGE SCALE GENOMIC DNA]</scope>
    <source>
        <strain evidence="2">NIES-4285</strain>
    </source>
</reference>
<dbReference type="Proteomes" id="UP000289660">
    <property type="component" value="Unassembled WGS sequence"/>
</dbReference>
<evidence type="ECO:0000313" key="2">
    <source>
        <dbReference type="Proteomes" id="UP000289660"/>
    </source>
</evidence>
<gene>
    <name evidence="1" type="ORF">MiAbB_03715</name>
</gene>
<dbReference type="EMBL" id="BIFY01000087">
    <property type="protein sequence ID" value="GCE61774.1"/>
    <property type="molecule type" value="Genomic_DNA"/>
</dbReference>
<protein>
    <submittedName>
        <fullName evidence="1">Uncharacterized protein</fullName>
    </submittedName>
</protein>
<proteinExistence type="predicted"/>
<accession>A0A402DHU4</accession>
<comment type="caution">
    <text evidence="1">The sequence shown here is derived from an EMBL/GenBank/DDBJ whole genome shotgun (WGS) entry which is preliminary data.</text>
</comment>
<sequence length="31" mass="3857">MNYHYSIFIQLSYYILELRENHPDTQIVKNN</sequence>
<dbReference type="AlphaFoldDB" id="A0A402DHU4"/>
<organism evidence="1 2">
    <name type="scientific">Microcystis aeruginosa NIES-4285</name>
    <dbReference type="NCBI Taxonomy" id="2497681"/>
    <lineage>
        <taxon>Bacteria</taxon>
        <taxon>Bacillati</taxon>
        <taxon>Cyanobacteriota</taxon>
        <taxon>Cyanophyceae</taxon>
        <taxon>Oscillatoriophycideae</taxon>
        <taxon>Chroococcales</taxon>
        <taxon>Microcystaceae</taxon>
        <taxon>Microcystis</taxon>
    </lineage>
</organism>
<evidence type="ECO:0000313" key="1">
    <source>
        <dbReference type="EMBL" id="GCE61774.1"/>
    </source>
</evidence>
<name>A0A402DHU4_MICAE</name>